<feature type="domain" description="Topoisomerase 6 subunit A/Spo11 TOPRIM" evidence="1">
    <location>
        <begin position="54"/>
        <end position="243"/>
    </location>
</feature>
<dbReference type="InterPro" id="IPR036078">
    <property type="entry name" value="Spo11/TopoVI_A_sf"/>
</dbReference>
<dbReference type="GO" id="GO:0000228">
    <property type="term" value="C:nuclear chromosome"/>
    <property type="evidence" value="ECO:0007669"/>
    <property type="project" value="TreeGrafter"/>
</dbReference>
<dbReference type="Pfam" id="PF21180">
    <property type="entry name" value="TOP6A-Spo11_Toprim"/>
    <property type="match status" value="1"/>
</dbReference>
<proteinExistence type="predicted"/>
<dbReference type="GO" id="GO:0007131">
    <property type="term" value="P:reciprocal meiotic recombination"/>
    <property type="evidence" value="ECO:0007669"/>
    <property type="project" value="TreeGrafter"/>
</dbReference>
<dbReference type="GeneID" id="54480236"/>
<reference evidence="2" key="1">
    <citation type="journal article" date="2020" name="Stud. Mycol.">
        <title>101 Dothideomycetes genomes: a test case for predicting lifestyles and emergence of pathogens.</title>
        <authorList>
            <person name="Haridas S."/>
            <person name="Albert R."/>
            <person name="Binder M."/>
            <person name="Bloem J."/>
            <person name="Labutti K."/>
            <person name="Salamov A."/>
            <person name="Andreopoulos B."/>
            <person name="Baker S."/>
            <person name="Barry K."/>
            <person name="Bills G."/>
            <person name="Bluhm B."/>
            <person name="Cannon C."/>
            <person name="Castanera R."/>
            <person name="Culley D."/>
            <person name="Daum C."/>
            <person name="Ezra D."/>
            <person name="Gonzalez J."/>
            <person name="Henrissat B."/>
            <person name="Kuo A."/>
            <person name="Liang C."/>
            <person name="Lipzen A."/>
            <person name="Lutzoni F."/>
            <person name="Magnuson J."/>
            <person name="Mondo S."/>
            <person name="Nolan M."/>
            <person name="Ohm R."/>
            <person name="Pangilinan J."/>
            <person name="Park H.-J."/>
            <person name="Ramirez L."/>
            <person name="Alfaro M."/>
            <person name="Sun H."/>
            <person name="Tritt A."/>
            <person name="Yoshinaga Y."/>
            <person name="Zwiers L.-H."/>
            <person name="Turgeon B."/>
            <person name="Goodwin S."/>
            <person name="Spatafora J."/>
            <person name="Crous P."/>
            <person name="Grigoriev I."/>
        </authorList>
    </citation>
    <scope>NUCLEOTIDE SEQUENCE</scope>
    <source>
        <strain evidence="2">CBS 121739</strain>
    </source>
</reference>
<protein>
    <submittedName>
        <fullName evidence="2">DNA topoisomerase IV, alpha subunit</fullName>
    </submittedName>
</protein>
<dbReference type="GO" id="GO:0042138">
    <property type="term" value="P:meiotic DNA double-strand break formation"/>
    <property type="evidence" value="ECO:0007669"/>
    <property type="project" value="TreeGrafter"/>
</dbReference>
<dbReference type="OrthoDB" id="5377392at2759"/>
<dbReference type="SUPFAM" id="SSF56726">
    <property type="entry name" value="DNA topoisomerase IV, alpha subunit"/>
    <property type="match status" value="1"/>
</dbReference>
<dbReference type="PANTHER" id="PTHR10848">
    <property type="entry name" value="MEIOTIC RECOMBINATION PROTEIN SPO11"/>
    <property type="match status" value="1"/>
</dbReference>
<dbReference type="GO" id="GO:0000706">
    <property type="term" value="P:meiotic DNA double-strand break processing"/>
    <property type="evidence" value="ECO:0007669"/>
    <property type="project" value="TreeGrafter"/>
</dbReference>
<dbReference type="GO" id="GO:0003918">
    <property type="term" value="F:DNA topoisomerase type II (double strand cut, ATP-hydrolyzing) activity"/>
    <property type="evidence" value="ECO:0007669"/>
    <property type="project" value="InterPro"/>
</dbReference>
<dbReference type="GO" id="GO:0003677">
    <property type="term" value="F:DNA binding"/>
    <property type="evidence" value="ECO:0007669"/>
    <property type="project" value="InterPro"/>
</dbReference>
<evidence type="ECO:0000313" key="3">
    <source>
        <dbReference type="Proteomes" id="UP000799437"/>
    </source>
</evidence>
<evidence type="ECO:0000313" key="2">
    <source>
        <dbReference type="EMBL" id="KAF2754845.1"/>
    </source>
</evidence>
<name>A0A6A6VXE4_9PEZI</name>
<sequence length="256" mass="27733">MLNVSAAAKGLVAGDFTISRSDGTSRSVASEKNGMLVPNSADVVGIDLKQTKWIVVIEKEASFRSIISSVQWEHLFSQIVLITAKGYPDLSTRAFLHRIASANLSATQLPRIGILVDFDPDGISIMSTYAFGSKALAHETAALSLDPDMLYYLGLKSHHLLHPAADGYAATNAGADADAGVAEDRTLQMSGRDRRKARSMLANSALARNTEVDAMDRIRSEGRRELQVMLMLNIKAEMQVLEEMVDGIAGWLARSL</sequence>
<gene>
    <name evidence="2" type="ORF">EJ05DRAFT_135473</name>
</gene>
<evidence type="ECO:0000259" key="1">
    <source>
        <dbReference type="Pfam" id="PF21180"/>
    </source>
</evidence>
<dbReference type="EMBL" id="ML996579">
    <property type="protein sequence ID" value="KAF2754845.1"/>
    <property type="molecule type" value="Genomic_DNA"/>
</dbReference>
<dbReference type="PRINTS" id="PR01550">
    <property type="entry name" value="TOP6AFAMILY"/>
</dbReference>
<accession>A0A6A6VXE4</accession>
<dbReference type="InterPro" id="IPR034136">
    <property type="entry name" value="TOPRIM_Topo6A/Spo11"/>
</dbReference>
<dbReference type="AlphaFoldDB" id="A0A6A6VXE4"/>
<keyword evidence="3" id="KW-1185">Reference proteome</keyword>
<dbReference type="CDD" id="cd00223">
    <property type="entry name" value="TOPRIM_TopoIIB_SPO"/>
    <property type="match status" value="1"/>
</dbReference>
<dbReference type="InterPro" id="IPR002815">
    <property type="entry name" value="Spo11/TopoVI_A"/>
</dbReference>
<organism evidence="2 3">
    <name type="scientific">Pseudovirgaria hyperparasitica</name>
    <dbReference type="NCBI Taxonomy" id="470096"/>
    <lineage>
        <taxon>Eukaryota</taxon>
        <taxon>Fungi</taxon>
        <taxon>Dikarya</taxon>
        <taxon>Ascomycota</taxon>
        <taxon>Pezizomycotina</taxon>
        <taxon>Dothideomycetes</taxon>
        <taxon>Dothideomycetes incertae sedis</taxon>
        <taxon>Acrospermales</taxon>
        <taxon>Acrospermaceae</taxon>
        <taxon>Pseudovirgaria</taxon>
    </lineage>
</organism>
<dbReference type="PANTHER" id="PTHR10848:SF0">
    <property type="entry name" value="MEIOTIC RECOMBINATION PROTEIN SPO11"/>
    <property type="match status" value="1"/>
</dbReference>
<dbReference type="RefSeq" id="XP_033597296.1">
    <property type="nucleotide sequence ID" value="XM_033739182.1"/>
</dbReference>
<dbReference type="Proteomes" id="UP000799437">
    <property type="component" value="Unassembled WGS sequence"/>
</dbReference>
<dbReference type="Gene3D" id="3.40.1360.10">
    <property type="match status" value="1"/>
</dbReference>